<name>J7G5J5_9CRYP</name>
<reference evidence="1 2" key="1">
    <citation type="journal article" date="2012" name="Genome Biol. Evol.">
        <title>Nucleomorph genome sequence of the cryptophyte alga Chroomonas mesostigmatica CCMP1168 reveals lineage-specific gene loss and genome complexity.</title>
        <authorList>
            <person name="Moore C.E."/>
            <person name="Curtis B."/>
            <person name="Mills T."/>
            <person name="Tanifuji G."/>
            <person name="Archibald J.M."/>
        </authorList>
    </citation>
    <scope>NUCLEOTIDE SEQUENCE [LARGE SCALE GENOMIC DNA]</scope>
    <source>
        <strain evidence="1 2">CCMP1168</strain>
    </source>
</reference>
<geneLocation type="nucleomorph" evidence="1"/>
<dbReference type="Proteomes" id="UP000243348">
    <property type="component" value="Nucleomorph 1"/>
</dbReference>
<proteinExistence type="predicted"/>
<organism evidence="1 2">
    <name type="scientific">Chroomonas mesostigmatica CCMP1168</name>
    <dbReference type="NCBI Taxonomy" id="1195612"/>
    <lineage>
        <taxon>Eukaryota</taxon>
        <taxon>Cryptophyceae</taxon>
        <taxon>Pyrenomonadales</taxon>
        <taxon>Chroomonadaceae</taxon>
        <taxon>Chroomonas</taxon>
    </lineage>
</organism>
<evidence type="ECO:0000313" key="2">
    <source>
        <dbReference type="Proteomes" id="UP000243348"/>
    </source>
</evidence>
<keyword evidence="1" id="KW-0542">Nucleomorph</keyword>
<protein>
    <submittedName>
        <fullName evidence="1">Uncharacterized protein</fullName>
    </submittedName>
</protein>
<gene>
    <name evidence="1" type="ORF">CMESO_165</name>
</gene>
<dbReference type="AlphaFoldDB" id="J7G5J5"/>
<dbReference type="EMBL" id="CP003680">
    <property type="protein sequence ID" value="AFP65351.1"/>
    <property type="molecule type" value="Genomic_DNA"/>
</dbReference>
<sequence>MKSITNVLFLQFFRRFASSSKIDNLCLKQTCMVNIVFFYNFFATEYCYLSSDGEFFLFKKIEVFLVKNNICNKDNFKNSLLTSEKKIKFQIMTSNKFSNYFFTNFIPSASFEKLFWKSLNQIIKVIADFFFLKKKRFKFSKNSLQICYWIKLSIFFNIREIFFFFFEYNRN</sequence>
<evidence type="ECO:0000313" key="1">
    <source>
        <dbReference type="EMBL" id="AFP65351.1"/>
    </source>
</evidence>
<accession>J7G5J5</accession>